<feature type="transmembrane region" description="Helical" evidence="2">
    <location>
        <begin position="178"/>
        <end position="199"/>
    </location>
</feature>
<organism evidence="3 4">
    <name type="scientific">Rhizoctonia solani</name>
    <dbReference type="NCBI Taxonomy" id="456999"/>
    <lineage>
        <taxon>Eukaryota</taxon>
        <taxon>Fungi</taxon>
        <taxon>Dikarya</taxon>
        <taxon>Basidiomycota</taxon>
        <taxon>Agaricomycotina</taxon>
        <taxon>Agaricomycetes</taxon>
        <taxon>Cantharellales</taxon>
        <taxon>Ceratobasidiaceae</taxon>
        <taxon>Rhizoctonia</taxon>
    </lineage>
</organism>
<comment type="caution">
    <text evidence="3">The sequence shown here is derived from an EMBL/GenBank/DDBJ whole genome shotgun (WGS) entry which is preliminary data.</text>
</comment>
<dbReference type="AlphaFoldDB" id="A0A8H3DCL1"/>
<feature type="transmembrane region" description="Helical" evidence="2">
    <location>
        <begin position="147"/>
        <end position="166"/>
    </location>
</feature>
<dbReference type="EMBL" id="CAJMWZ010006456">
    <property type="protein sequence ID" value="CAE6522379.1"/>
    <property type="molecule type" value="Genomic_DNA"/>
</dbReference>
<gene>
    <name evidence="3" type="ORF">RDB_LOCUS119805</name>
</gene>
<reference evidence="3" key="1">
    <citation type="submission" date="2021-01" db="EMBL/GenBank/DDBJ databases">
        <authorList>
            <person name="Kaushik A."/>
        </authorList>
    </citation>
    <scope>NUCLEOTIDE SEQUENCE</scope>
    <source>
        <strain evidence="3">Type strain: AG8-Rh-89/</strain>
    </source>
</reference>
<feature type="compositionally biased region" description="Low complexity" evidence="1">
    <location>
        <begin position="446"/>
        <end position="465"/>
    </location>
</feature>
<proteinExistence type="predicted"/>
<feature type="transmembrane region" description="Helical" evidence="2">
    <location>
        <begin position="6"/>
        <end position="28"/>
    </location>
</feature>
<dbReference type="Proteomes" id="UP000663850">
    <property type="component" value="Unassembled WGS sequence"/>
</dbReference>
<accession>A0A8H3DCL1</accession>
<keyword evidence="2" id="KW-0812">Transmembrane</keyword>
<keyword evidence="2" id="KW-1133">Transmembrane helix</keyword>
<protein>
    <recommendedName>
        <fullName evidence="5">Transmembrane protein</fullName>
    </recommendedName>
</protein>
<feature type="transmembrane region" description="Helical" evidence="2">
    <location>
        <begin position="49"/>
        <end position="71"/>
    </location>
</feature>
<evidence type="ECO:0000313" key="4">
    <source>
        <dbReference type="Proteomes" id="UP000663850"/>
    </source>
</evidence>
<evidence type="ECO:0000256" key="2">
    <source>
        <dbReference type="SAM" id="Phobius"/>
    </source>
</evidence>
<keyword evidence="2" id="KW-0472">Membrane</keyword>
<sequence length="615" mass="68638">MTHTSPATSALWAILSTILFCYLVTHLWKFDRFACVKWNRGNSGAFKRVMTYSYLTSVPLLMLYSITMTVIKYEEGYVVLPSVGIIPKPYQLWVSPERSWVQAIYIAFSFAWALEIVSHLEELAFWLFLINVGAAQTSWFRSIHFKCWVVGSFLAITGLPTIAVLTRENPLKCEAWTIFVGSIGSLLITLWFLRVLWLFPAFLRRVKAEGAEPEVVVRLSTFHELNIIRVVFRFMFVLPLLTLAADGIKPEHNHVNESPFWTDLLAMLGAIGCIVSSIITLLIFFPRSIAKEAGYKPRQKTMSQPSRGVHVGPRNTQHQAQQIASSPVDVKDPNLYDEPQQPGYGYRVPAIRIGGASQREAVTGGGAWERVGPESTGGGAWEMVDYNQYQQHGVILPTIMPRRGSTRETVLHPMVLNYTSPIDQARLLSPTTPDLLVSPTSPPPSALATPIPMAPARPSRPARTPQFDDALFSLDMPPSDEIFLPNHHHPLRHQQRARPYPALPRIHPHPDLAPLGQSYFPPPPDPSPSSNWDKPCYPQPQNYPSPVFSSPRSPDAGFVTQQTQQLVASPELEPSELEMQQLGGDADRARMSALMYGSMRARAVVAASETDGQGW</sequence>
<feature type="transmembrane region" description="Helical" evidence="2">
    <location>
        <begin position="227"/>
        <end position="245"/>
    </location>
</feature>
<feature type="region of interest" description="Disordered" evidence="1">
    <location>
        <begin position="491"/>
        <end position="556"/>
    </location>
</feature>
<name>A0A8H3DCL1_9AGAM</name>
<evidence type="ECO:0008006" key="5">
    <source>
        <dbReference type="Google" id="ProtNLM"/>
    </source>
</evidence>
<feature type="transmembrane region" description="Helical" evidence="2">
    <location>
        <begin position="265"/>
        <end position="285"/>
    </location>
</feature>
<dbReference type="OrthoDB" id="10263513at2759"/>
<feature type="region of interest" description="Disordered" evidence="1">
    <location>
        <begin position="436"/>
        <end position="471"/>
    </location>
</feature>
<evidence type="ECO:0000256" key="1">
    <source>
        <dbReference type="SAM" id="MobiDB-lite"/>
    </source>
</evidence>
<evidence type="ECO:0000313" key="3">
    <source>
        <dbReference type="EMBL" id="CAE6522379.1"/>
    </source>
</evidence>